<feature type="domain" description="RanBD1" evidence="2">
    <location>
        <begin position="25"/>
        <end position="97"/>
    </location>
</feature>
<feature type="non-terminal residue" evidence="3">
    <location>
        <position position="1"/>
    </location>
</feature>
<name>A0AAW0SC07_SCYPA</name>
<reference evidence="3 4" key="1">
    <citation type="submission" date="2023-03" db="EMBL/GenBank/DDBJ databases">
        <title>High-quality genome of Scylla paramamosain provides insights in environmental adaptation.</title>
        <authorList>
            <person name="Zhang L."/>
        </authorList>
    </citation>
    <scope>NUCLEOTIDE SEQUENCE [LARGE SCALE GENOMIC DNA]</scope>
    <source>
        <strain evidence="3">LZ_2023a</strain>
        <tissue evidence="3">Muscle</tissue>
    </source>
</reference>
<feature type="compositionally biased region" description="Acidic residues" evidence="1">
    <location>
        <begin position="1"/>
        <end position="14"/>
    </location>
</feature>
<dbReference type="EMBL" id="JARAKH010002709">
    <property type="protein sequence ID" value="KAK8372282.1"/>
    <property type="molecule type" value="Genomic_DNA"/>
</dbReference>
<dbReference type="Pfam" id="PF00638">
    <property type="entry name" value="Ran_BP1"/>
    <property type="match status" value="1"/>
</dbReference>
<comment type="caution">
    <text evidence="3">The sequence shown here is derived from an EMBL/GenBank/DDBJ whole genome shotgun (WGS) entry which is preliminary data.</text>
</comment>
<evidence type="ECO:0000256" key="1">
    <source>
        <dbReference type="SAM" id="MobiDB-lite"/>
    </source>
</evidence>
<gene>
    <name evidence="3" type="ORF">O3P69_010542</name>
</gene>
<dbReference type="InterPro" id="IPR000156">
    <property type="entry name" value="Ran_bind_dom"/>
</dbReference>
<dbReference type="InterPro" id="IPR011993">
    <property type="entry name" value="PH-like_dom_sf"/>
</dbReference>
<organism evidence="3 4">
    <name type="scientific">Scylla paramamosain</name>
    <name type="common">Mud crab</name>
    <dbReference type="NCBI Taxonomy" id="85552"/>
    <lineage>
        <taxon>Eukaryota</taxon>
        <taxon>Metazoa</taxon>
        <taxon>Ecdysozoa</taxon>
        <taxon>Arthropoda</taxon>
        <taxon>Crustacea</taxon>
        <taxon>Multicrustacea</taxon>
        <taxon>Malacostraca</taxon>
        <taxon>Eumalacostraca</taxon>
        <taxon>Eucarida</taxon>
        <taxon>Decapoda</taxon>
        <taxon>Pleocyemata</taxon>
        <taxon>Brachyura</taxon>
        <taxon>Eubrachyura</taxon>
        <taxon>Portunoidea</taxon>
        <taxon>Portunidae</taxon>
        <taxon>Portuninae</taxon>
        <taxon>Scylla</taxon>
    </lineage>
</organism>
<keyword evidence="4" id="KW-1185">Reference proteome</keyword>
<evidence type="ECO:0000313" key="3">
    <source>
        <dbReference type="EMBL" id="KAK8372282.1"/>
    </source>
</evidence>
<feature type="region of interest" description="Disordered" evidence="1">
    <location>
        <begin position="1"/>
        <end position="22"/>
    </location>
</feature>
<sequence length="97" mass="11374">QTDLDDSVVSEEGESTSRVGEHDPYFEPVVTLLEVFVVSDDDQEEEMIRLSFEVRQYKLFHYHTSESPPQWKERGMGAINILRNKQKKAVEFVQRQN</sequence>
<dbReference type="Proteomes" id="UP001487740">
    <property type="component" value="Unassembled WGS sequence"/>
</dbReference>
<protein>
    <recommendedName>
        <fullName evidence="2">RanBD1 domain-containing protein</fullName>
    </recommendedName>
</protein>
<dbReference type="PROSITE" id="PS50196">
    <property type="entry name" value="RANBD1"/>
    <property type="match status" value="1"/>
</dbReference>
<dbReference type="Gene3D" id="2.30.29.30">
    <property type="entry name" value="Pleckstrin-homology domain (PH domain)/Phosphotyrosine-binding domain (PTB)"/>
    <property type="match status" value="1"/>
</dbReference>
<dbReference type="SUPFAM" id="SSF50729">
    <property type="entry name" value="PH domain-like"/>
    <property type="match status" value="1"/>
</dbReference>
<dbReference type="AlphaFoldDB" id="A0AAW0SC07"/>
<evidence type="ECO:0000313" key="4">
    <source>
        <dbReference type="Proteomes" id="UP001487740"/>
    </source>
</evidence>
<accession>A0AAW0SC07</accession>
<proteinExistence type="predicted"/>
<evidence type="ECO:0000259" key="2">
    <source>
        <dbReference type="PROSITE" id="PS50196"/>
    </source>
</evidence>